<evidence type="ECO:0000256" key="1">
    <source>
        <dbReference type="ARBA" id="ARBA00022723"/>
    </source>
</evidence>
<dbReference type="EMBL" id="CAUYUJ010017641">
    <property type="protein sequence ID" value="CAK0876580.1"/>
    <property type="molecule type" value="Genomic_DNA"/>
</dbReference>
<sequence length="155" mass="16152">AQNSARGVGACARAGPSAGRAGQAKERAAGWAEPRMQLPEPVANGAAGRGDLPSRCAECGTTLADALVLTCGHDLCLNCAARALSRTRSQSGRAIRCVLCSSVTELVELPDVQHARDGAGCAKGAEGRRRQQRASFHLRHRACDSAVSLYCRLAV</sequence>
<dbReference type="Proteomes" id="UP001189429">
    <property type="component" value="Unassembled WGS sequence"/>
</dbReference>
<dbReference type="InterPro" id="IPR001841">
    <property type="entry name" value="Znf_RING"/>
</dbReference>
<evidence type="ECO:0000259" key="6">
    <source>
        <dbReference type="PROSITE" id="PS50089"/>
    </source>
</evidence>
<dbReference type="PROSITE" id="PS50089">
    <property type="entry name" value="ZF_RING_2"/>
    <property type="match status" value="1"/>
</dbReference>
<keyword evidence="8" id="KW-1185">Reference proteome</keyword>
<comment type="caution">
    <text evidence="7">The sequence shown here is derived from an EMBL/GenBank/DDBJ whole genome shotgun (WGS) entry which is preliminary data.</text>
</comment>
<keyword evidence="2 4" id="KW-0863">Zinc-finger</keyword>
<dbReference type="SUPFAM" id="SSF57850">
    <property type="entry name" value="RING/U-box"/>
    <property type="match status" value="1"/>
</dbReference>
<gene>
    <name evidence="7" type="ORF">PCOR1329_LOCUS60887</name>
</gene>
<feature type="region of interest" description="Disordered" evidence="5">
    <location>
        <begin position="1"/>
        <end position="31"/>
    </location>
</feature>
<dbReference type="Gene3D" id="3.30.40.10">
    <property type="entry name" value="Zinc/RING finger domain, C3HC4 (zinc finger)"/>
    <property type="match status" value="1"/>
</dbReference>
<keyword evidence="3" id="KW-0862">Zinc</keyword>
<dbReference type="Pfam" id="PF00097">
    <property type="entry name" value="zf-C3HC4"/>
    <property type="match status" value="1"/>
</dbReference>
<evidence type="ECO:0000256" key="5">
    <source>
        <dbReference type="SAM" id="MobiDB-lite"/>
    </source>
</evidence>
<organism evidence="7 8">
    <name type="scientific">Prorocentrum cordatum</name>
    <dbReference type="NCBI Taxonomy" id="2364126"/>
    <lineage>
        <taxon>Eukaryota</taxon>
        <taxon>Sar</taxon>
        <taxon>Alveolata</taxon>
        <taxon>Dinophyceae</taxon>
        <taxon>Prorocentrales</taxon>
        <taxon>Prorocentraceae</taxon>
        <taxon>Prorocentrum</taxon>
    </lineage>
</organism>
<evidence type="ECO:0000256" key="3">
    <source>
        <dbReference type="ARBA" id="ARBA00022833"/>
    </source>
</evidence>
<evidence type="ECO:0000256" key="4">
    <source>
        <dbReference type="PROSITE-ProRule" id="PRU00175"/>
    </source>
</evidence>
<evidence type="ECO:0000313" key="8">
    <source>
        <dbReference type="Proteomes" id="UP001189429"/>
    </source>
</evidence>
<keyword evidence="1" id="KW-0479">Metal-binding</keyword>
<feature type="non-terminal residue" evidence="7">
    <location>
        <position position="1"/>
    </location>
</feature>
<dbReference type="InterPro" id="IPR013083">
    <property type="entry name" value="Znf_RING/FYVE/PHD"/>
</dbReference>
<evidence type="ECO:0000256" key="2">
    <source>
        <dbReference type="ARBA" id="ARBA00022771"/>
    </source>
</evidence>
<feature type="domain" description="RING-type" evidence="6">
    <location>
        <begin position="56"/>
        <end position="101"/>
    </location>
</feature>
<name>A0ABN9VT50_9DINO</name>
<dbReference type="InterPro" id="IPR017907">
    <property type="entry name" value="Znf_RING_CS"/>
</dbReference>
<evidence type="ECO:0000313" key="7">
    <source>
        <dbReference type="EMBL" id="CAK0876580.1"/>
    </source>
</evidence>
<dbReference type="InterPro" id="IPR018957">
    <property type="entry name" value="Znf_C3HC4_RING-type"/>
</dbReference>
<dbReference type="PROSITE" id="PS00518">
    <property type="entry name" value="ZF_RING_1"/>
    <property type="match status" value="1"/>
</dbReference>
<protein>
    <recommendedName>
        <fullName evidence="6">RING-type domain-containing protein</fullName>
    </recommendedName>
</protein>
<reference evidence="7" key="1">
    <citation type="submission" date="2023-10" db="EMBL/GenBank/DDBJ databases">
        <authorList>
            <person name="Chen Y."/>
            <person name="Shah S."/>
            <person name="Dougan E. K."/>
            <person name="Thang M."/>
            <person name="Chan C."/>
        </authorList>
    </citation>
    <scope>NUCLEOTIDE SEQUENCE [LARGE SCALE GENOMIC DNA]</scope>
</reference>
<accession>A0ABN9VT50</accession>
<proteinExistence type="predicted"/>